<dbReference type="PANTHER" id="PTHR42760:SF115">
    <property type="entry name" value="3-OXOACYL-[ACYL-CARRIER-PROTEIN] REDUCTASE FABG"/>
    <property type="match status" value="1"/>
</dbReference>
<dbReference type="GO" id="GO:0047936">
    <property type="term" value="F:glucose 1-dehydrogenase [NAD(P)+] activity"/>
    <property type="evidence" value="ECO:0007669"/>
    <property type="project" value="UniProtKB-EC"/>
</dbReference>
<reference evidence="3" key="1">
    <citation type="submission" date="2019-09" db="EMBL/GenBank/DDBJ databases">
        <title>Characterisation of the sponge microbiome using genome-centric metagenomics.</title>
        <authorList>
            <person name="Engelberts J.P."/>
            <person name="Robbins S.J."/>
            <person name="De Goeij J.M."/>
            <person name="Aranda M."/>
            <person name="Bell S.C."/>
            <person name="Webster N.S."/>
        </authorList>
    </citation>
    <scope>NUCLEOTIDE SEQUENCE</scope>
    <source>
        <strain evidence="3">SB0664_bin_27</strain>
    </source>
</reference>
<protein>
    <submittedName>
        <fullName evidence="3">Glucose 1-dehydrogenase</fullName>
        <ecNumber evidence="3">1.1.1.47</ecNumber>
    </submittedName>
</protein>
<comment type="caution">
    <text evidence="3">The sequence shown here is derived from an EMBL/GenBank/DDBJ whole genome shotgun (WGS) entry which is preliminary data.</text>
</comment>
<accession>A0A6B0Z033</accession>
<dbReference type="PRINTS" id="PR00081">
    <property type="entry name" value="GDHRDH"/>
</dbReference>
<sequence>MANRDLFDLSGRNTLVTGGGRGLGKAMAIGLAQYGANIAIVDIDLETAQNTAEEIRALGVQALALYGDVRSEEDARRTIHEVCESLGSLDILLNNAGVATVEAAETLSLDDFKRVYDIDVTGVFIFSKAAYGPMARQGRGNIINIASMAGISALDPQKHMHYNSAKAAVIMITKSLAAEWAGAGIRVNALAPGYMITPPVIEMRAEDPERWEHWMSRVPMGRAGEPPELQGAVIYLASDASSYMTGNIMVIDGGYTCL</sequence>
<gene>
    <name evidence="3" type="ORF">F4Y42_16330</name>
</gene>
<dbReference type="EC" id="1.1.1.47" evidence="3"/>
<evidence type="ECO:0000313" key="3">
    <source>
        <dbReference type="EMBL" id="MXY95008.1"/>
    </source>
</evidence>
<dbReference type="PRINTS" id="PR00080">
    <property type="entry name" value="SDRFAMILY"/>
</dbReference>
<dbReference type="NCBIfam" id="NF005559">
    <property type="entry name" value="PRK07231.1"/>
    <property type="match status" value="1"/>
</dbReference>
<dbReference type="InterPro" id="IPR020904">
    <property type="entry name" value="Sc_DH/Rdtase_CS"/>
</dbReference>
<dbReference type="GO" id="GO:0005975">
    <property type="term" value="P:carbohydrate metabolic process"/>
    <property type="evidence" value="ECO:0007669"/>
    <property type="project" value="UniProtKB-ARBA"/>
</dbReference>
<dbReference type="InterPro" id="IPR002347">
    <property type="entry name" value="SDR_fam"/>
</dbReference>
<dbReference type="FunFam" id="3.40.50.720:FF:000240">
    <property type="entry name" value="SDR family oxidoreductase"/>
    <property type="match status" value="1"/>
</dbReference>
<dbReference type="InterPro" id="IPR036291">
    <property type="entry name" value="NAD(P)-bd_dom_sf"/>
</dbReference>
<dbReference type="EMBL" id="VXRG01000131">
    <property type="protein sequence ID" value="MXY95008.1"/>
    <property type="molecule type" value="Genomic_DNA"/>
</dbReference>
<organism evidence="3">
    <name type="scientific">Caldilineaceae bacterium SB0664_bin_27</name>
    <dbReference type="NCBI Taxonomy" id="2605260"/>
    <lineage>
        <taxon>Bacteria</taxon>
        <taxon>Bacillati</taxon>
        <taxon>Chloroflexota</taxon>
        <taxon>Caldilineae</taxon>
        <taxon>Caldilineales</taxon>
        <taxon>Caldilineaceae</taxon>
    </lineage>
</organism>
<dbReference type="AlphaFoldDB" id="A0A6B0Z033"/>
<dbReference type="Pfam" id="PF13561">
    <property type="entry name" value="adh_short_C2"/>
    <property type="match status" value="1"/>
</dbReference>
<evidence type="ECO:0000256" key="1">
    <source>
        <dbReference type="ARBA" id="ARBA00006484"/>
    </source>
</evidence>
<name>A0A6B0Z033_9CHLR</name>
<evidence type="ECO:0000256" key="2">
    <source>
        <dbReference type="ARBA" id="ARBA00023002"/>
    </source>
</evidence>
<proteinExistence type="inferred from homology"/>
<dbReference type="PANTHER" id="PTHR42760">
    <property type="entry name" value="SHORT-CHAIN DEHYDROGENASES/REDUCTASES FAMILY MEMBER"/>
    <property type="match status" value="1"/>
</dbReference>
<keyword evidence="2 3" id="KW-0560">Oxidoreductase</keyword>
<dbReference type="SUPFAM" id="SSF51735">
    <property type="entry name" value="NAD(P)-binding Rossmann-fold domains"/>
    <property type="match status" value="1"/>
</dbReference>
<dbReference type="PROSITE" id="PS00061">
    <property type="entry name" value="ADH_SHORT"/>
    <property type="match status" value="1"/>
</dbReference>
<comment type="similarity">
    <text evidence="1">Belongs to the short-chain dehydrogenases/reductases (SDR) family.</text>
</comment>
<dbReference type="Gene3D" id="3.40.50.720">
    <property type="entry name" value="NAD(P)-binding Rossmann-like Domain"/>
    <property type="match status" value="1"/>
</dbReference>